<reference evidence="3 4" key="1">
    <citation type="submission" date="2015-09" db="EMBL/GenBank/DDBJ databases">
        <title>Draft genome of the parasitic nematode Teladorsagia circumcincta isolate WARC Sus (inbred).</title>
        <authorList>
            <person name="Mitreva M."/>
        </authorList>
    </citation>
    <scope>NUCLEOTIDE SEQUENCE [LARGE SCALE GENOMIC DNA]</scope>
    <source>
        <strain evidence="3 4">S</strain>
    </source>
</reference>
<keyword evidence="2" id="KW-0472">Membrane</keyword>
<dbReference type="EMBL" id="KZ349493">
    <property type="protein sequence ID" value="PIO64877.1"/>
    <property type="molecule type" value="Genomic_DNA"/>
</dbReference>
<evidence type="ECO:0000313" key="4">
    <source>
        <dbReference type="Proteomes" id="UP000230423"/>
    </source>
</evidence>
<sequence length="114" mass="12883">MVIRQKIRNSPKYNSHRRSSAQLATREDNSADVRSATSFCDTMEASNRTIASEIASSHSSKKVEVSCADEFNRLQFSEMLDIRLILMYIHCVIALNFVCKCPTFSLNYAAVNRA</sequence>
<keyword evidence="4" id="KW-1185">Reference proteome</keyword>
<feature type="transmembrane region" description="Helical" evidence="2">
    <location>
        <begin position="80"/>
        <end position="98"/>
    </location>
</feature>
<feature type="compositionally biased region" description="Basic residues" evidence="1">
    <location>
        <begin position="1"/>
        <end position="19"/>
    </location>
</feature>
<name>A0A2G9U3Q5_TELCI</name>
<gene>
    <name evidence="3" type="ORF">TELCIR_13480</name>
</gene>
<keyword evidence="2" id="KW-1133">Transmembrane helix</keyword>
<accession>A0A2G9U3Q5</accession>
<dbReference type="Proteomes" id="UP000230423">
    <property type="component" value="Unassembled WGS sequence"/>
</dbReference>
<evidence type="ECO:0000313" key="3">
    <source>
        <dbReference type="EMBL" id="PIO64877.1"/>
    </source>
</evidence>
<feature type="region of interest" description="Disordered" evidence="1">
    <location>
        <begin position="1"/>
        <end position="29"/>
    </location>
</feature>
<evidence type="ECO:0000256" key="2">
    <source>
        <dbReference type="SAM" id="Phobius"/>
    </source>
</evidence>
<keyword evidence="2" id="KW-0812">Transmembrane</keyword>
<protein>
    <submittedName>
        <fullName evidence="3">Uncharacterized protein</fullName>
    </submittedName>
</protein>
<dbReference type="AlphaFoldDB" id="A0A2G9U3Q5"/>
<proteinExistence type="predicted"/>
<organism evidence="3 4">
    <name type="scientific">Teladorsagia circumcincta</name>
    <name type="common">Brown stomach worm</name>
    <name type="synonym">Ostertagia circumcincta</name>
    <dbReference type="NCBI Taxonomy" id="45464"/>
    <lineage>
        <taxon>Eukaryota</taxon>
        <taxon>Metazoa</taxon>
        <taxon>Ecdysozoa</taxon>
        <taxon>Nematoda</taxon>
        <taxon>Chromadorea</taxon>
        <taxon>Rhabditida</taxon>
        <taxon>Rhabditina</taxon>
        <taxon>Rhabditomorpha</taxon>
        <taxon>Strongyloidea</taxon>
        <taxon>Trichostrongylidae</taxon>
        <taxon>Teladorsagia</taxon>
    </lineage>
</organism>
<evidence type="ECO:0000256" key="1">
    <source>
        <dbReference type="SAM" id="MobiDB-lite"/>
    </source>
</evidence>